<dbReference type="HAMAP" id="MF_00518">
    <property type="entry name" value="Deacylase_Dtd"/>
    <property type="match status" value="1"/>
</dbReference>
<dbReference type="PANTHER" id="PTHR10472">
    <property type="entry name" value="D-TYROSYL-TRNA TYR DEACYLASE"/>
    <property type="match status" value="1"/>
</dbReference>
<dbReference type="GO" id="GO:0106026">
    <property type="term" value="F:Gly-tRNA(Ala) deacylase activity"/>
    <property type="evidence" value="ECO:0007669"/>
    <property type="project" value="UniProtKB-UniRule"/>
</dbReference>
<evidence type="ECO:0000313" key="3">
    <source>
        <dbReference type="EMBL" id="MCZ7407611.1"/>
    </source>
</evidence>
<dbReference type="GO" id="GO:0000049">
    <property type="term" value="F:tRNA binding"/>
    <property type="evidence" value="ECO:0007669"/>
    <property type="project" value="UniProtKB-UniRule"/>
</dbReference>
<keyword evidence="2 3" id="KW-0378">Hydrolase</keyword>
<protein>
    <recommendedName>
        <fullName evidence="2">D-aminoacyl-tRNA deacylase</fullName>
        <shortName evidence="2">DTD</shortName>
        <ecNumber evidence="2">3.1.1.96</ecNumber>
    </recommendedName>
    <alternativeName>
        <fullName evidence="2">Gly-tRNA(Ala) deacylase</fullName>
        <ecNumber evidence="2">3.1.1.-</ecNumber>
    </alternativeName>
</protein>
<feature type="short sequence motif" description="Gly-cisPro motif, important for rejection of L-amino acids" evidence="2">
    <location>
        <begin position="137"/>
        <end position="138"/>
    </location>
</feature>
<dbReference type="PANTHER" id="PTHR10472:SF5">
    <property type="entry name" value="D-AMINOACYL-TRNA DEACYLASE 1"/>
    <property type="match status" value="1"/>
</dbReference>
<dbReference type="EC" id="3.1.1.-" evidence="2"/>
<name>A0A9X3K734_9FIRM</name>
<evidence type="ECO:0000256" key="1">
    <source>
        <dbReference type="ARBA" id="ARBA00009673"/>
    </source>
</evidence>
<dbReference type="SUPFAM" id="SSF69500">
    <property type="entry name" value="DTD-like"/>
    <property type="match status" value="1"/>
</dbReference>
<proteinExistence type="inferred from homology"/>
<comment type="caution">
    <text evidence="3">The sequence shown here is derived from an EMBL/GenBank/DDBJ whole genome shotgun (WGS) entry which is preliminary data.</text>
</comment>
<dbReference type="GO" id="GO:0043908">
    <property type="term" value="F:Ser(Gly)-tRNA(Ala) hydrolase activity"/>
    <property type="evidence" value="ECO:0007669"/>
    <property type="project" value="UniProtKB-UniRule"/>
</dbReference>
<dbReference type="GO" id="GO:0051500">
    <property type="term" value="F:D-tyrosyl-tRNA(Tyr) deacylase activity"/>
    <property type="evidence" value="ECO:0007669"/>
    <property type="project" value="TreeGrafter"/>
</dbReference>
<evidence type="ECO:0000313" key="4">
    <source>
        <dbReference type="Proteomes" id="UP001141458"/>
    </source>
</evidence>
<keyword evidence="2" id="KW-0820">tRNA-binding</keyword>
<dbReference type="GO" id="GO:0005737">
    <property type="term" value="C:cytoplasm"/>
    <property type="evidence" value="ECO:0007669"/>
    <property type="project" value="UniProtKB-SubCell"/>
</dbReference>
<dbReference type="GO" id="GO:0019478">
    <property type="term" value="P:D-amino acid catabolic process"/>
    <property type="evidence" value="ECO:0007669"/>
    <property type="project" value="UniProtKB-UniRule"/>
</dbReference>
<comment type="catalytic activity">
    <reaction evidence="2">
        <text>glycyl-tRNA(Ala) + H2O = tRNA(Ala) + glycine + H(+)</text>
        <dbReference type="Rhea" id="RHEA:53744"/>
        <dbReference type="Rhea" id="RHEA-COMP:9657"/>
        <dbReference type="Rhea" id="RHEA-COMP:13640"/>
        <dbReference type="ChEBI" id="CHEBI:15377"/>
        <dbReference type="ChEBI" id="CHEBI:15378"/>
        <dbReference type="ChEBI" id="CHEBI:57305"/>
        <dbReference type="ChEBI" id="CHEBI:78442"/>
        <dbReference type="ChEBI" id="CHEBI:78522"/>
    </reaction>
</comment>
<dbReference type="Proteomes" id="UP001141458">
    <property type="component" value="Unassembled WGS sequence"/>
</dbReference>
<dbReference type="RefSeq" id="WP_269720823.1">
    <property type="nucleotide sequence ID" value="NZ_CP101408.1"/>
</dbReference>
<keyword evidence="2" id="KW-0694">RNA-binding</keyword>
<organism evidence="3 4">
    <name type="scientific">Parvimonas micra</name>
    <dbReference type="NCBI Taxonomy" id="33033"/>
    <lineage>
        <taxon>Bacteria</taxon>
        <taxon>Bacillati</taxon>
        <taxon>Bacillota</taxon>
        <taxon>Tissierellia</taxon>
        <taxon>Tissierellales</taxon>
        <taxon>Peptoniphilaceae</taxon>
        <taxon>Parvimonas</taxon>
    </lineage>
</organism>
<dbReference type="InterPro" id="IPR023509">
    <property type="entry name" value="DTD-like_sf"/>
</dbReference>
<dbReference type="NCBIfam" id="TIGR00256">
    <property type="entry name" value="D-aminoacyl-tRNA deacylase"/>
    <property type="match status" value="1"/>
</dbReference>
<dbReference type="Pfam" id="PF02580">
    <property type="entry name" value="Tyr_Deacylase"/>
    <property type="match status" value="1"/>
</dbReference>
<comment type="function">
    <text evidence="2">An aminoacyl-tRNA editing enzyme that deacylates mischarged D-aminoacyl-tRNAs. Also deacylates mischarged glycyl-tRNA(Ala), protecting cells against glycine mischarging by AlaRS. Acts via tRNA-based rather than protein-based catalysis; rejects L-amino acids rather than detecting D-amino acids in the active site. By recycling D-aminoacyl-tRNA to D-amino acids and free tRNA molecules, this enzyme counteracts the toxicity associated with the formation of D-aminoacyl-tRNA entities in vivo and helps enforce protein L-homochirality.</text>
</comment>
<reference evidence="3" key="1">
    <citation type="submission" date="2022-07" db="EMBL/GenBank/DDBJ databases">
        <title>Parvimonas micra travels from the subgingival sulcus of the human oral cavity to the colorectal adenocarcinoma.</title>
        <authorList>
            <person name="Conde-Perez K."/>
            <person name="Buetas E."/>
            <person name="Aja-Macaya P."/>
            <person name="Martin-De Arribas E."/>
            <person name="Iglesias-Corras I."/>
            <person name="Trigo-Tasende N."/>
            <person name="Nasser-Ali M."/>
            <person name="Estevez L.S."/>
            <person name="Rumbo-Feal S."/>
            <person name="Otero-Alen B."/>
            <person name="Noguera J.F."/>
            <person name="Concha A."/>
            <person name="Pardinas-Lopez S."/>
            <person name="Carda-Dieguez M."/>
            <person name="Gomez-Randulfe I."/>
            <person name="Martinez-Lago N."/>
            <person name="Ladra S."/>
            <person name="Aparicio L.A."/>
            <person name="Bou G."/>
            <person name="Mira A."/>
            <person name="Vallejo J.A."/>
            <person name="Poza M."/>
        </authorList>
    </citation>
    <scope>NUCLEOTIDE SEQUENCE</scope>
    <source>
        <strain evidence="3">PM79KC-AC-4</strain>
    </source>
</reference>
<dbReference type="AlphaFoldDB" id="A0A9X3K734"/>
<dbReference type="EC" id="3.1.1.96" evidence="2"/>
<dbReference type="Gene3D" id="3.50.80.10">
    <property type="entry name" value="D-tyrosyl-tRNA(Tyr) deacylase"/>
    <property type="match status" value="1"/>
</dbReference>
<comment type="similarity">
    <text evidence="1 2">Belongs to the DTD family.</text>
</comment>
<comment type="subcellular location">
    <subcellularLocation>
        <location evidence="2">Cytoplasm</location>
    </subcellularLocation>
</comment>
<comment type="subunit">
    <text evidence="2">Homodimer.</text>
</comment>
<evidence type="ECO:0000256" key="2">
    <source>
        <dbReference type="HAMAP-Rule" id="MF_00518"/>
    </source>
</evidence>
<comment type="catalytic activity">
    <reaction evidence="2">
        <text>a D-aminoacyl-tRNA + H2O = a tRNA + a D-alpha-amino acid + H(+)</text>
        <dbReference type="Rhea" id="RHEA:13953"/>
        <dbReference type="Rhea" id="RHEA-COMP:10123"/>
        <dbReference type="Rhea" id="RHEA-COMP:10124"/>
        <dbReference type="ChEBI" id="CHEBI:15377"/>
        <dbReference type="ChEBI" id="CHEBI:15378"/>
        <dbReference type="ChEBI" id="CHEBI:59871"/>
        <dbReference type="ChEBI" id="CHEBI:78442"/>
        <dbReference type="ChEBI" id="CHEBI:79333"/>
        <dbReference type="EC" id="3.1.1.96"/>
    </reaction>
</comment>
<dbReference type="InterPro" id="IPR003732">
    <property type="entry name" value="Daa-tRNA_deacyls_DTD"/>
</dbReference>
<comment type="domain">
    <text evidence="2">A Gly-cisPro motif from one monomer fits into the active site of the other monomer to allow specific chiral rejection of L-amino acids.</text>
</comment>
<keyword evidence="2" id="KW-0963">Cytoplasm</keyword>
<dbReference type="FunFam" id="3.50.80.10:FF:000001">
    <property type="entry name" value="D-aminoacyl-tRNA deacylase"/>
    <property type="match status" value="1"/>
</dbReference>
<sequence>MRVILQRVNFAIVEVNKKEVSRINKGLLLFVGFGKDDTDEDLKYIFRKILNLRIFEDQNYKMNLSVLDMSYEILIVSQFTLYGDCRKGNRPSFDGSLSSFEAKRKYEEFLRLFYDNNITVKTGIFQADMKVLLENDGPVTIQLDSKKNY</sequence>
<gene>
    <name evidence="2 3" type="primary">dtd</name>
    <name evidence="3" type="ORF">NND69_04425</name>
</gene>
<dbReference type="EMBL" id="JANDZV010000003">
    <property type="protein sequence ID" value="MCZ7407611.1"/>
    <property type="molecule type" value="Genomic_DNA"/>
</dbReference>
<accession>A0A9X3K734</accession>